<dbReference type="AlphaFoldDB" id="A0A6A6V086"/>
<proteinExistence type="predicted"/>
<evidence type="ECO:0000313" key="2">
    <source>
        <dbReference type="EMBL" id="KAF2742607.1"/>
    </source>
</evidence>
<gene>
    <name evidence="2" type="ORF">M011DRAFT_472067</name>
</gene>
<reference evidence="2" key="1">
    <citation type="journal article" date="2020" name="Stud. Mycol.">
        <title>101 Dothideomycetes genomes: a test case for predicting lifestyles and emergence of pathogens.</title>
        <authorList>
            <person name="Haridas S."/>
            <person name="Albert R."/>
            <person name="Binder M."/>
            <person name="Bloem J."/>
            <person name="Labutti K."/>
            <person name="Salamov A."/>
            <person name="Andreopoulos B."/>
            <person name="Baker S."/>
            <person name="Barry K."/>
            <person name="Bills G."/>
            <person name="Bluhm B."/>
            <person name="Cannon C."/>
            <person name="Castanera R."/>
            <person name="Culley D."/>
            <person name="Daum C."/>
            <person name="Ezra D."/>
            <person name="Gonzalez J."/>
            <person name="Henrissat B."/>
            <person name="Kuo A."/>
            <person name="Liang C."/>
            <person name="Lipzen A."/>
            <person name="Lutzoni F."/>
            <person name="Magnuson J."/>
            <person name="Mondo S."/>
            <person name="Nolan M."/>
            <person name="Ohm R."/>
            <person name="Pangilinan J."/>
            <person name="Park H.-J."/>
            <person name="Ramirez L."/>
            <person name="Alfaro M."/>
            <person name="Sun H."/>
            <person name="Tritt A."/>
            <person name="Yoshinaga Y."/>
            <person name="Zwiers L.-H."/>
            <person name="Turgeon B."/>
            <person name="Goodwin S."/>
            <person name="Spatafora J."/>
            <person name="Crous P."/>
            <person name="Grigoriev I."/>
        </authorList>
    </citation>
    <scope>NUCLEOTIDE SEQUENCE</scope>
    <source>
        <strain evidence="2">CBS 119925</strain>
    </source>
</reference>
<sequence length="425" mass="47203">MSKRFTRQEKSQPKHSHYSSTKPITRNSVVIPPNPSSRPEWRGTGFQKPKKKAPQKVTLGKEKELEIENCVSEKLQREFLRVVRTAFPVCLKEYEELKPLLTDVKRALDAGGQEFQGNIGREKEMKEVFLVRWGVERSLMLASLLVGWAEDEFKSESLFENLRLSSVPFTTVCFGNGAEELGTLAMLLRMMRDENGEERGEARSQSTSNDSSTAETDAPSAASQLLIHGPPEWIPETSTLHSGLKAPPILSKYASEAAKAAASPFLPPSLPLEAHHIPHTPIEKLEFSSSTTAPCLFLFAYSLAEMRNASLPNTIKILLAITRDAAKGSLLVVVDNVEIPEELKGEKRYPLRFVLDLALLGRGVGKGNGETGEHEGDEGSKAALVSKWERLRSDEERIYKPERCAEYPVSLGKVAVQVHLFRKVG</sequence>
<dbReference type="Pfam" id="PF11312">
    <property type="entry name" value="Methyltransf_34"/>
    <property type="match status" value="1"/>
</dbReference>
<feature type="region of interest" description="Disordered" evidence="1">
    <location>
        <begin position="195"/>
        <end position="221"/>
    </location>
</feature>
<protein>
    <submittedName>
        <fullName evidence="2">Uncharacterized protein</fullName>
    </submittedName>
</protein>
<name>A0A6A6V086_9PLEO</name>
<evidence type="ECO:0000313" key="3">
    <source>
        <dbReference type="Proteomes" id="UP000799440"/>
    </source>
</evidence>
<feature type="compositionally biased region" description="Basic and acidic residues" evidence="1">
    <location>
        <begin position="1"/>
        <end position="12"/>
    </location>
</feature>
<evidence type="ECO:0000256" key="1">
    <source>
        <dbReference type="SAM" id="MobiDB-lite"/>
    </source>
</evidence>
<dbReference type="OrthoDB" id="6419443at2759"/>
<feature type="region of interest" description="Disordered" evidence="1">
    <location>
        <begin position="1"/>
        <end position="55"/>
    </location>
</feature>
<dbReference type="InterPro" id="IPR021463">
    <property type="entry name" value="Methyltransf_34"/>
</dbReference>
<keyword evidence="3" id="KW-1185">Reference proteome</keyword>
<dbReference type="EMBL" id="MU006606">
    <property type="protein sequence ID" value="KAF2742607.1"/>
    <property type="molecule type" value="Genomic_DNA"/>
</dbReference>
<feature type="compositionally biased region" description="Polar residues" evidence="1">
    <location>
        <begin position="18"/>
        <end position="28"/>
    </location>
</feature>
<organism evidence="2 3">
    <name type="scientific">Sporormia fimetaria CBS 119925</name>
    <dbReference type="NCBI Taxonomy" id="1340428"/>
    <lineage>
        <taxon>Eukaryota</taxon>
        <taxon>Fungi</taxon>
        <taxon>Dikarya</taxon>
        <taxon>Ascomycota</taxon>
        <taxon>Pezizomycotina</taxon>
        <taxon>Dothideomycetes</taxon>
        <taxon>Pleosporomycetidae</taxon>
        <taxon>Pleosporales</taxon>
        <taxon>Sporormiaceae</taxon>
        <taxon>Sporormia</taxon>
    </lineage>
</organism>
<dbReference type="Proteomes" id="UP000799440">
    <property type="component" value="Unassembled WGS sequence"/>
</dbReference>
<feature type="compositionally biased region" description="Polar residues" evidence="1">
    <location>
        <begin position="203"/>
        <end position="215"/>
    </location>
</feature>
<accession>A0A6A6V086</accession>